<dbReference type="PANTHER" id="PTHR34220:SF7">
    <property type="entry name" value="SENSOR HISTIDINE KINASE YPDA"/>
    <property type="match status" value="1"/>
</dbReference>
<keyword evidence="1" id="KW-0812">Transmembrane</keyword>
<name>A0A4V4H022_9BACT</name>
<protein>
    <recommendedName>
        <fullName evidence="2">Signal transduction histidine kinase internal region domain-containing protein</fullName>
    </recommendedName>
</protein>
<keyword evidence="4" id="KW-1185">Reference proteome</keyword>
<evidence type="ECO:0000313" key="4">
    <source>
        <dbReference type="Proteomes" id="UP000306918"/>
    </source>
</evidence>
<dbReference type="GO" id="GO:0000155">
    <property type="term" value="F:phosphorelay sensor kinase activity"/>
    <property type="evidence" value="ECO:0007669"/>
    <property type="project" value="InterPro"/>
</dbReference>
<dbReference type="InterPro" id="IPR050640">
    <property type="entry name" value="Bact_2-comp_sensor_kinase"/>
</dbReference>
<feature type="domain" description="Signal transduction histidine kinase internal region" evidence="2">
    <location>
        <begin position="150"/>
        <end position="228"/>
    </location>
</feature>
<evidence type="ECO:0000313" key="3">
    <source>
        <dbReference type="EMBL" id="THU34916.1"/>
    </source>
</evidence>
<dbReference type="Pfam" id="PF06580">
    <property type="entry name" value="His_kinase"/>
    <property type="match status" value="1"/>
</dbReference>
<keyword evidence="1" id="KW-1133">Transmembrane helix</keyword>
<gene>
    <name evidence="3" type="ORF">FAM09_23275</name>
</gene>
<dbReference type="GO" id="GO:0016020">
    <property type="term" value="C:membrane"/>
    <property type="evidence" value="ECO:0007669"/>
    <property type="project" value="InterPro"/>
</dbReference>
<dbReference type="InterPro" id="IPR036890">
    <property type="entry name" value="HATPase_C_sf"/>
</dbReference>
<reference evidence="3 4" key="1">
    <citation type="submission" date="2019-04" db="EMBL/GenBank/DDBJ databases">
        <title>Niastella caeni sp. nov., isolated from activated sludge.</title>
        <authorList>
            <person name="Sheng M."/>
        </authorList>
    </citation>
    <scope>NUCLEOTIDE SEQUENCE [LARGE SCALE GENOMIC DNA]</scope>
    <source>
        <strain evidence="3 4">HX-2-15</strain>
    </source>
</reference>
<dbReference type="Proteomes" id="UP000306918">
    <property type="component" value="Unassembled WGS sequence"/>
</dbReference>
<evidence type="ECO:0000256" key="1">
    <source>
        <dbReference type="SAM" id="Phobius"/>
    </source>
</evidence>
<dbReference type="Gene3D" id="3.30.565.10">
    <property type="entry name" value="Histidine kinase-like ATPase, C-terminal domain"/>
    <property type="match status" value="1"/>
</dbReference>
<dbReference type="InterPro" id="IPR010559">
    <property type="entry name" value="Sig_transdc_His_kin_internal"/>
</dbReference>
<dbReference type="RefSeq" id="WP_136579559.1">
    <property type="nucleotide sequence ID" value="NZ_STFF01000007.1"/>
</dbReference>
<feature type="transmembrane region" description="Helical" evidence="1">
    <location>
        <begin position="7"/>
        <end position="27"/>
    </location>
</feature>
<proteinExistence type="predicted"/>
<feature type="transmembrane region" description="Helical" evidence="1">
    <location>
        <begin position="67"/>
        <end position="89"/>
    </location>
</feature>
<dbReference type="PANTHER" id="PTHR34220">
    <property type="entry name" value="SENSOR HISTIDINE KINASE YPDA"/>
    <property type="match status" value="1"/>
</dbReference>
<dbReference type="EMBL" id="STFF01000007">
    <property type="protein sequence ID" value="THU34916.1"/>
    <property type="molecule type" value="Genomic_DNA"/>
</dbReference>
<keyword evidence="1" id="KW-0472">Membrane</keyword>
<comment type="caution">
    <text evidence="3">The sequence shown here is derived from an EMBL/GenBank/DDBJ whole genome shotgun (WGS) entry which is preliminary data.</text>
</comment>
<accession>A0A4V4H022</accession>
<evidence type="ECO:0000259" key="2">
    <source>
        <dbReference type="Pfam" id="PF06580"/>
    </source>
</evidence>
<feature type="transmembrane region" description="Helical" evidence="1">
    <location>
        <begin position="109"/>
        <end position="131"/>
    </location>
</feature>
<sequence>MKKSIAPLLFNIGYWLIYLFLTGRGIFKDDDPISIWLVNIFNGMCSFFTFYFLLVPSFLAKKKFLPFIGWGTGIIIVAALIPTLFILFLSRDARSMITASIQWELAQNIFLVFSILALLNGIIATIFKGFFTWYNDLHTKTELEKKNLQMELSLLKAHLNPHFLFNTLNNIDILIETDPKAASSYLQKLSDILRFVVYETSLEKIPLTKELAYIRKYVELQQIRTSNKQYVHLKISGDPGQLMIGPMLFIPFIENAFKHASNKKMNGAITLGISIDDKQLYFNCTNRYDKSKSSIEAHSGVGIALLRQRLDLLYKDQYELEINQRENIFNVTAVIKLDGH</sequence>
<organism evidence="3 4">
    <name type="scientific">Niastella caeni</name>
    <dbReference type="NCBI Taxonomy" id="2569763"/>
    <lineage>
        <taxon>Bacteria</taxon>
        <taxon>Pseudomonadati</taxon>
        <taxon>Bacteroidota</taxon>
        <taxon>Chitinophagia</taxon>
        <taxon>Chitinophagales</taxon>
        <taxon>Chitinophagaceae</taxon>
        <taxon>Niastella</taxon>
    </lineage>
</organism>
<feature type="transmembrane region" description="Helical" evidence="1">
    <location>
        <begin position="33"/>
        <end position="55"/>
    </location>
</feature>
<dbReference type="AlphaFoldDB" id="A0A4V4H022"/>
<dbReference type="OrthoDB" id="9792992at2"/>